<sequence>MEILKDIMAAISGVLNGLPQGLLAMSFGFASVPTALAFIVGAFGNTLTSNVAVISFQAETITVAGTMGKNIQERLSMIFFGAFIMLFIGLFGLMGTIIDWIGPVITNGMMAGVGIMLAKVSWDMAKNDRVVGISSFVSALLIYIATKDLVYTITISVILSSVINYFAEKDKTGIPEETTKEKFKLQKLMVSPMIIRGALAMVCLNIGANIAFGKINGEIAQTDVNIDTITIISSLADMASSLFGGGPVEVVISATADAPHAVLAGVIMMVLMATILFLKLLPKIGKFVPSSSIAGFLFVLGAIVTLPDNAQAALTAEEAGSSLIGGMTMVVTAISDPFAGMLAGIIMAFLLDIFGL</sequence>
<dbReference type="Proteomes" id="UP000658382">
    <property type="component" value="Unassembled WGS sequence"/>
</dbReference>
<accession>A0A917US05</accession>
<evidence type="ECO:0000256" key="1">
    <source>
        <dbReference type="SAM" id="Phobius"/>
    </source>
</evidence>
<feature type="transmembrane region" description="Helical" evidence="1">
    <location>
        <begin position="151"/>
        <end position="167"/>
    </location>
</feature>
<feature type="transmembrane region" description="Helical" evidence="1">
    <location>
        <begin position="287"/>
        <end position="306"/>
    </location>
</feature>
<feature type="transmembrane region" description="Helical" evidence="1">
    <location>
        <begin position="130"/>
        <end position="145"/>
    </location>
</feature>
<feature type="transmembrane region" description="Helical" evidence="1">
    <location>
        <begin position="35"/>
        <end position="54"/>
    </location>
</feature>
<feature type="transmembrane region" description="Helical" evidence="1">
    <location>
        <begin position="188"/>
        <end position="208"/>
    </location>
</feature>
<dbReference type="RefSeq" id="WP_188631006.1">
    <property type="nucleotide sequence ID" value="NZ_BMNQ01000001.1"/>
</dbReference>
<keyword evidence="3" id="KW-1185">Reference proteome</keyword>
<feature type="transmembrane region" description="Helical" evidence="1">
    <location>
        <begin position="326"/>
        <end position="351"/>
    </location>
</feature>
<keyword evidence="1" id="KW-1133">Transmembrane helix</keyword>
<gene>
    <name evidence="2" type="ORF">GCM10007063_00060</name>
</gene>
<keyword evidence="1" id="KW-0472">Membrane</keyword>
<proteinExistence type="predicted"/>
<reference evidence="2" key="1">
    <citation type="journal article" date="2014" name="Int. J. Syst. Evol. Microbiol.">
        <title>Complete genome sequence of Corynebacterium casei LMG S-19264T (=DSM 44701T), isolated from a smear-ripened cheese.</title>
        <authorList>
            <consortium name="US DOE Joint Genome Institute (JGI-PGF)"/>
            <person name="Walter F."/>
            <person name="Albersmeier A."/>
            <person name="Kalinowski J."/>
            <person name="Ruckert C."/>
        </authorList>
    </citation>
    <scope>NUCLEOTIDE SEQUENCE</scope>
    <source>
        <strain evidence="2">JCM 12580</strain>
    </source>
</reference>
<feature type="transmembrane region" description="Helical" evidence="1">
    <location>
        <begin position="261"/>
        <end position="280"/>
    </location>
</feature>
<evidence type="ECO:0000313" key="3">
    <source>
        <dbReference type="Proteomes" id="UP000658382"/>
    </source>
</evidence>
<comment type="caution">
    <text evidence="2">The sequence shown here is derived from an EMBL/GenBank/DDBJ whole genome shotgun (WGS) entry which is preliminary data.</text>
</comment>
<feature type="transmembrane region" description="Helical" evidence="1">
    <location>
        <begin position="100"/>
        <end position="118"/>
    </location>
</feature>
<name>A0A917US05_9BACI</name>
<keyword evidence="1" id="KW-0812">Transmembrane</keyword>
<reference evidence="2" key="2">
    <citation type="submission" date="2020-09" db="EMBL/GenBank/DDBJ databases">
        <authorList>
            <person name="Sun Q."/>
            <person name="Ohkuma M."/>
        </authorList>
    </citation>
    <scope>NUCLEOTIDE SEQUENCE</scope>
    <source>
        <strain evidence="2">JCM 12580</strain>
    </source>
</reference>
<dbReference type="AlphaFoldDB" id="A0A917US05"/>
<dbReference type="EMBL" id="BMNQ01000001">
    <property type="protein sequence ID" value="GGJ81645.1"/>
    <property type="molecule type" value="Genomic_DNA"/>
</dbReference>
<feature type="transmembrane region" description="Helical" evidence="1">
    <location>
        <begin position="75"/>
        <end position="94"/>
    </location>
</feature>
<feature type="transmembrane region" description="Helical" evidence="1">
    <location>
        <begin position="7"/>
        <end position="29"/>
    </location>
</feature>
<evidence type="ECO:0000313" key="2">
    <source>
        <dbReference type="EMBL" id="GGJ81645.1"/>
    </source>
</evidence>
<protein>
    <submittedName>
        <fullName evidence="2">Xanthine/uracil permease</fullName>
    </submittedName>
</protein>
<organism evidence="2 3">
    <name type="scientific">Lentibacillus kapialis</name>
    <dbReference type="NCBI Taxonomy" id="340214"/>
    <lineage>
        <taxon>Bacteria</taxon>
        <taxon>Bacillati</taxon>
        <taxon>Bacillota</taxon>
        <taxon>Bacilli</taxon>
        <taxon>Bacillales</taxon>
        <taxon>Bacillaceae</taxon>
        <taxon>Lentibacillus</taxon>
    </lineage>
</organism>